<evidence type="ECO:0000313" key="1">
    <source>
        <dbReference type="EMBL" id="KAH7528421.1"/>
    </source>
</evidence>
<name>A0A978VDI2_ZIZJJ</name>
<protein>
    <submittedName>
        <fullName evidence="1">Uncharacterized protein</fullName>
    </submittedName>
</protein>
<dbReference type="EMBL" id="JAEACU010000005">
    <property type="protein sequence ID" value="KAH7528421.1"/>
    <property type="molecule type" value="Genomic_DNA"/>
</dbReference>
<gene>
    <name evidence="1" type="ORF">FEM48_Zijuj05G0070400</name>
</gene>
<evidence type="ECO:0000313" key="2">
    <source>
        <dbReference type="Proteomes" id="UP000813462"/>
    </source>
</evidence>
<sequence length="81" mass="9409">MFEDLDPGWQLESPWECLFSHENGWYGKRDLEEGCSAVQLELSMNLGLSIAFQVAVILEKECSRKFQDLSEEFLRCKCENT</sequence>
<reference evidence="1" key="1">
    <citation type="journal article" date="2021" name="Front. Plant Sci.">
        <title>Chromosome-Scale Genome Assembly for Chinese Sour Jujube and Insights Into Its Genome Evolution and Domestication Signature.</title>
        <authorList>
            <person name="Shen L.-Y."/>
            <person name="Luo H."/>
            <person name="Wang X.-L."/>
            <person name="Wang X.-M."/>
            <person name="Qiu X.-J."/>
            <person name="Liu H."/>
            <person name="Zhou S.-S."/>
            <person name="Jia K.-H."/>
            <person name="Nie S."/>
            <person name="Bao Y.-T."/>
            <person name="Zhang R.-G."/>
            <person name="Yun Q.-Z."/>
            <person name="Chai Y.-H."/>
            <person name="Lu J.-Y."/>
            <person name="Li Y."/>
            <person name="Zhao S.-W."/>
            <person name="Mao J.-F."/>
            <person name="Jia S.-G."/>
            <person name="Mao Y.-M."/>
        </authorList>
    </citation>
    <scope>NUCLEOTIDE SEQUENCE</scope>
    <source>
        <strain evidence="1">AT0</strain>
        <tissue evidence="1">Leaf</tissue>
    </source>
</reference>
<dbReference type="Proteomes" id="UP000813462">
    <property type="component" value="Unassembled WGS sequence"/>
</dbReference>
<comment type="caution">
    <text evidence="1">The sequence shown here is derived from an EMBL/GenBank/DDBJ whole genome shotgun (WGS) entry which is preliminary data.</text>
</comment>
<organism evidence="1 2">
    <name type="scientific">Ziziphus jujuba var. spinosa</name>
    <dbReference type="NCBI Taxonomy" id="714518"/>
    <lineage>
        <taxon>Eukaryota</taxon>
        <taxon>Viridiplantae</taxon>
        <taxon>Streptophyta</taxon>
        <taxon>Embryophyta</taxon>
        <taxon>Tracheophyta</taxon>
        <taxon>Spermatophyta</taxon>
        <taxon>Magnoliopsida</taxon>
        <taxon>eudicotyledons</taxon>
        <taxon>Gunneridae</taxon>
        <taxon>Pentapetalae</taxon>
        <taxon>rosids</taxon>
        <taxon>fabids</taxon>
        <taxon>Rosales</taxon>
        <taxon>Rhamnaceae</taxon>
        <taxon>Paliureae</taxon>
        <taxon>Ziziphus</taxon>
    </lineage>
</organism>
<dbReference type="AlphaFoldDB" id="A0A978VDI2"/>
<accession>A0A978VDI2</accession>
<proteinExistence type="predicted"/>